<dbReference type="SUPFAM" id="SSF56672">
    <property type="entry name" value="DNA/RNA polymerases"/>
    <property type="match status" value="1"/>
</dbReference>
<keyword evidence="2" id="KW-0808">Transferase</keyword>
<gene>
    <name evidence="8" type="ORF">C1645_821125</name>
</gene>
<feature type="compositionally biased region" description="Basic and acidic residues" evidence="6">
    <location>
        <begin position="801"/>
        <end position="811"/>
    </location>
</feature>
<organism evidence="8 9">
    <name type="scientific">Glomus cerebriforme</name>
    <dbReference type="NCBI Taxonomy" id="658196"/>
    <lineage>
        <taxon>Eukaryota</taxon>
        <taxon>Fungi</taxon>
        <taxon>Fungi incertae sedis</taxon>
        <taxon>Mucoromycota</taxon>
        <taxon>Glomeromycotina</taxon>
        <taxon>Glomeromycetes</taxon>
        <taxon>Glomerales</taxon>
        <taxon>Glomeraceae</taxon>
        <taxon>Glomus</taxon>
    </lineage>
</organism>
<dbReference type="GO" id="GO:0003676">
    <property type="term" value="F:nucleic acid binding"/>
    <property type="evidence" value="ECO:0007669"/>
    <property type="project" value="InterPro"/>
</dbReference>
<dbReference type="AlphaFoldDB" id="A0A397T1E3"/>
<dbReference type="GO" id="GO:0006261">
    <property type="term" value="P:DNA-templated DNA replication"/>
    <property type="evidence" value="ECO:0007669"/>
    <property type="project" value="TreeGrafter"/>
</dbReference>
<feature type="domain" description="DNA-directed DNA polymerase family B exonuclease" evidence="7">
    <location>
        <begin position="154"/>
        <end position="288"/>
    </location>
</feature>
<dbReference type="STRING" id="658196.A0A397T1E3"/>
<dbReference type="GO" id="GO:0000166">
    <property type="term" value="F:nucleotide binding"/>
    <property type="evidence" value="ECO:0007669"/>
    <property type="project" value="InterPro"/>
</dbReference>
<dbReference type="PANTHER" id="PTHR10322:SF23">
    <property type="entry name" value="DNA POLYMERASE DELTA CATALYTIC SUBUNIT"/>
    <property type="match status" value="1"/>
</dbReference>
<dbReference type="OrthoDB" id="2399525at2759"/>
<reference evidence="8 9" key="1">
    <citation type="submission" date="2018-06" db="EMBL/GenBank/DDBJ databases">
        <title>Comparative genomics reveals the genomic features of Rhizophagus irregularis, R. cerebriforme, R. diaphanum and Gigaspora rosea, and their symbiotic lifestyle signature.</title>
        <authorList>
            <person name="Morin E."/>
            <person name="San Clemente H."/>
            <person name="Chen E.C.H."/>
            <person name="De La Providencia I."/>
            <person name="Hainaut M."/>
            <person name="Kuo A."/>
            <person name="Kohler A."/>
            <person name="Murat C."/>
            <person name="Tang N."/>
            <person name="Roy S."/>
            <person name="Loubradou J."/>
            <person name="Henrissat B."/>
            <person name="Grigoriev I.V."/>
            <person name="Corradi N."/>
            <person name="Roux C."/>
            <person name="Martin F.M."/>
        </authorList>
    </citation>
    <scope>NUCLEOTIDE SEQUENCE [LARGE SCALE GENOMIC DNA]</scope>
    <source>
        <strain evidence="8 9">DAOM 227022</strain>
    </source>
</reference>
<comment type="similarity">
    <text evidence="1">Belongs to the DNA polymerase type-B family.</text>
</comment>
<evidence type="ECO:0000313" key="9">
    <source>
        <dbReference type="Proteomes" id="UP000265703"/>
    </source>
</evidence>
<dbReference type="Gene3D" id="1.10.287.690">
    <property type="entry name" value="Helix hairpin bin"/>
    <property type="match status" value="1"/>
</dbReference>
<name>A0A397T1E3_9GLOM</name>
<comment type="caution">
    <text evidence="8">The sequence shown here is derived from an EMBL/GenBank/DDBJ whole genome shotgun (WGS) entry which is preliminary data.</text>
</comment>
<dbReference type="Gene3D" id="3.30.420.10">
    <property type="entry name" value="Ribonuclease H-like superfamily/Ribonuclease H"/>
    <property type="match status" value="1"/>
</dbReference>
<keyword evidence="4" id="KW-0239">DNA-directed DNA polymerase</keyword>
<dbReference type="SUPFAM" id="SSF53098">
    <property type="entry name" value="Ribonuclease H-like"/>
    <property type="match status" value="1"/>
</dbReference>
<dbReference type="PANTHER" id="PTHR10322">
    <property type="entry name" value="DNA POLYMERASE CATALYTIC SUBUNIT"/>
    <property type="match status" value="1"/>
</dbReference>
<dbReference type="InterPro" id="IPR036397">
    <property type="entry name" value="RNaseH_sf"/>
</dbReference>
<keyword evidence="3" id="KW-0548">Nucleotidyltransferase</keyword>
<evidence type="ECO:0000256" key="1">
    <source>
        <dbReference type="ARBA" id="ARBA00005755"/>
    </source>
</evidence>
<dbReference type="Proteomes" id="UP000265703">
    <property type="component" value="Unassembled WGS sequence"/>
</dbReference>
<dbReference type="InterPro" id="IPR012337">
    <property type="entry name" value="RNaseH-like_sf"/>
</dbReference>
<evidence type="ECO:0000256" key="3">
    <source>
        <dbReference type="ARBA" id="ARBA00022695"/>
    </source>
</evidence>
<proteinExistence type="inferred from homology"/>
<evidence type="ECO:0000259" key="7">
    <source>
        <dbReference type="Pfam" id="PF03104"/>
    </source>
</evidence>
<dbReference type="InterPro" id="IPR006172">
    <property type="entry name" value="DNA-dir_DNA_pol_B"/>
</dbReference>
<dbReference type="SMART" id="SM00486">
    <property type="entry name" value="POLBc"/>
    <property type="match status" value="1"/>
</dbReference>
<feature type="region of interest" description="Disordered" evidence="6">
    <location>
        <begin position="801"/>
        <end position="832"/>
    </location>
</feature>
<feature type="compositionally biased region" description="Acidic residues" evidence="6">
    <location>
        <begin position="812"/>
        <end position="832"/>
    </location>
</feature>
<dbReference type="InterPro" id="IPR006133">
    <property type="entry name" value="DNA-dir_DNA_pol_B_exonuc"/>
</dbReference>
<evidence type="ECO:0000256" key="5">
    <source>
        <dbReference type="ARBA" id="ARBA00024411"/>
    </source>
</evidence>
<dbReference type="InterPro" id="IPR043502">
    <property type="entry name" value="DNA/RNA_pol_sf"/>
</dbReference>
<dbReference type="Pfam" id="PF03104">
    <property type="entry name" value="DNA_pol_B_exo1"/>
    <property type="match status" value="1"/>
</dbReference>
<evidence type="ECO:0000256" key="4">
    <source>
        <dbReference type="ARBA" id="ARBA00022932"/>
    </source>
</evidence>
<protein>
    <recommendedName>
        <fullName evidence="5">DNA polymerase delta catalytic subunit</fullName>
    </recommendedName>
</protein>
<keyword evidence="9" id="KW-1185">Reference proteome</keyword>
<sequence length="959" mass="111290">MHTLTNFDQTDHASPLVYYNNASPITGIPLCNDIVAEFDNGMTIILQQSLSDKQPIHFMPIEVSDDTSEYVNGIKPFFDVKVPEEMPLSTFKTRLDIIQQKKLYIRIITWNQFDWYNALKTVRGVSIYTTSDDLTPIYYYCKVACEERLPLLSWAVLINYSYTLSENALIRDRTLILTWDIETYSLLRLGKFPTAQSNESNEFMICMTVHWKDDPNPLKQICLVNIEIAPDPRRITVVCGNQTNLLKAFALCWKNLAPDIEVGFNVSQYDWRFIVEKAKKLGVLEWMFNQMSLKPSSLEKITKWQYQYNPIKAEKSSLAFYLNECGLKSKLDMPFNCMFKYYRNALKKADATTAEQMSEIAKYCIVDALSCQQLMIKRNVINEYREVASIAFISLSDVHYFAIGMKVSNLLSASTWRKGILTSTISERTETESFPGAYVFPPIKGLENRCSSLRDSGKTLHEINFKFNGNNVLAWSIRHNNIPEEKGLYANVLEYLYHKQIGVKKRLALLKDKKEDIELVIGLMGKGLSLPEAIEQVLANVKGKKRVSFSEKLYHFINIEKHEFMAEYISVCFDYSCLDAEQNALKVYMNSFYGTAGDKECFQEYDEAYDSGNGIPIEEYWSRMVEISMEVIGKLRDDVNDFLRKDNGFLYLKMAYEEVLFLTVKRRQSSIFHKIEKHIMEESMRVNNIRTLHQVVEDVFKETVRDISQTDLNEIIKTAVWRPNKNNKSVQRFISRMQDRHTCEEADAKRLIKKGLTLEPYLYEIPEPGEHFEYVVVENDSSQKPSSETLLETLKKLKDGNKAGDNKADDGRADEDDLDEDEEDEDELDEDEISKIRDVLAQKLAEKWVRDYIKNLYEGPKKDEAIISHLWKGDRIYAKKLFDTTYANKIEKCSGYNAYYTSFLNALDKQEDSIHLKLSSLLKEISEVNIEYRESMYKLVTKKRAMSLKQYLTSYYLDV</sequence>
<evidence type="ECO:0000256" key="6">
    <source>
        <dbReference type="SAM" id="MobiDB-lite"/>
    </source>
</evidence>
<evidence type="ECO:0000256" key="2">
    <source>
        <dbReference type="ARBA" id="ARBA00022679"/>
    </source>
</evidence>
<accession>A0A397T1E3</accession>
<evidence type="ECO:0000313" key="8">
    <source>
        <dbReference type="EMBL" id="RIA92138.1"/>
    </source>
</evidence>
<dbReference type="GO" id="GO:0003887">
    <property type="term" value="F:DNA-directed DNA polymerase activity"/>
    <property type="evidence" value="ECO:0007669"/>
    <property type="project" value="UniProtKB-KW"/>
</dbReference>
<dbReference type="EMBL" id="QKYT01000134">
    <property type="protein sequence ID" value="RIA92138.1"/>
    <property type="molecule type" value="Genomic_DNA"/>
</dbReference>
<dbReference type="InterPro" id="IPR050240">
    <property type="entry name" value="DNA_pol_type-B"/>
</dbReference>